<dbReference type="Pfam" id="PF07277">
    <property type="entry name" value="SapC"/>
    <property type="match status" value="1"/>
</dbReference>
<dbReference type="EMBL" id="CP029347">
    <property type="protein sequence ID" value="AWL12932.1"/>
    <property type="molecule type" value="Genomic_DNA"/>
</dbReference>
<reference evidence="1 2" key="1">
    <citation type="submission" date="2018-05" db="EMBL/GenBank/DDBJ databases">
        <title>Salinimonas sp. HMF8227 Genome sequencing and assembly.</title>
        <authorList>
            <person name="Kang H."/>
            <person name="Kang J."/>
            <person name="Cha I."/>
            <person name="Kim H."/>
            <person name="Joh K."/>
        </authorList>
    </citation>
    <scope>NUCLEOTIDE SEQUENCE [LARGE SCALE GENOMIC DNA]</scope>
    <source>
        <strain evidence="1 2">HMF8227</strain>
    </source>
</reference>
<gene>
    <name evidence="1" type="ORF">HMF8227_02480</name>
</gene>
<evidence type="ECO:0000313" key="2">
    <source>
        <dbReference type="Proteomes" id="UP000245728"/>
    </source>
</evidence>
<proteinExistence type="predicted"/>
<dbReference type="AlphaFoldDB" id="A0A2S2E5X0"/>
<dbReference type="RefSeq" id="WP_109340461.1">
    <property type="nucleotide sequence ID" value="NZ_CP029347.1"/>
</dbReference>
<dbReference type="KEGG" id="salh:HMF8227_02480"/>
<dbReference type="InterPro" id="IPR010836">
    <property type="entry name" value="SapC"/>
</dbReference>
<dbReference type="Proteomes" id="UP000245728">
    <property type="component" value="Chromosome"/>
</dbReference>
<protein>
    <submittedName>
        <fullName evidence="1">Uncharacterized protein</fullName>
    </submittedName>
</protein>
<sequence length="258" mass="29292">MAQQDFVVLNKDEHKDLKIKHDPTLAHGKESHLIAIAVNEYARAASSVPIVLIKDDKNDTYHSTGLYGLEANKNLYFSEEGWQAHYAPLNLQRYPFDIRPEGEQLIVFIDQGSELVNKDEGQALFDGDKASEYLESRQRMLGDLVRGENMTREFIKEVDEMGLIDELNLGVIFKDGTRKNLVGLYNINEKKLHELTDEQVLQLHRRGFMGAIYAMLTSVGQLNRLVQLSQNSDNPVQGIQVLPKQEEQQQQEAEAPTA</sequence>
<keyword evidence="2" id="KW-1185">Reference proteome</keyword>
<name>A0A2S2E5X0_9ALTE</name>
<accession>A0A2S2E5X0</accession>
<dbReference type="OrthoDB" id="9806524at2"/>
<evidence type="ECO:0000313" key="1">
    <source>
        <dbReference type="EMBL" id="AWL12932.1"/>
    </source>
</evidence>
<organism evidence="1 2">
    <name type="scientific">Saliniradius amylolyticus</name>
    <dbReference type="NCBI Taxonomy" id="2183582"/>
    <lineage>
        <taxon>Bacteria</taxon>
        <taxon>Pseudomonadati</taxon>
        <taxon>Pseudomonadota</taxon>
        <taxon>Gammaproteobacteria</taxon>
        <taxon>Alteromonadales</taxon>
        <taxon>Alteromonadaceae</taxon>
        <taxon>Saliniradius</taxon>
    </lineage>
</organism>